<evidence type="ECO:0000256" key="1">
    <source>
        <dbReference type="SAM" id="SignalP"/>
    </source>
</evidence>
<sequence>MKKPFNLRLLFTLPVLLLVQAGFSQVTEPASPGTGQPATEPVTAYKAVDNSLPFRNNVPAPALRHFTKTFSPQCGESWYPIKNGFMAKCVVNNINTRVDYDHRGQWICTLTYYEEPLMSADLRARIKSTWYDHRIVLVEQLEFPSIPTVYVVHINLDREWKRIRVQEGDMEELPLLVSKRK</sequence>
<dbReference type="AlphaFoldDB" id="A0AAJ6BHY5"/>
<dbReference type="Gene3D" id="3.10.450.360">
    <property type="match status" value="1"/>
</dbReference>
<name>A0AAJ6BHY5_9BACT</name>
<organism evidence="2 3">
    <name type="scientific">Candidatus Pseudobacter hemicellulosilyticus</name>
    <dbReference type="NCBI Taxonomy" id="3121375"/>
    <lineage>
        <taxon>Bacteria</taxon>
        <taxon>Pseudomonadati</taxon>
        <taxon>Bacteroidota</taxon>
        <taxon>Chitinophagia</taxon>
        <taxon>Chitinophagales</taxon>
        <taxon>Chitinophagaceae</taxon>
        <taxon>Pseudobacter</taxon>
    </lineage>
</organism>
<proteinExistence type="predicted"/>
<feature type="signal peptide" evidence="1">
    <location>
        <begin position="1"/>
        <end position="24"/>
    </location>
</feature>
<gene>
    <name evidence="2" type="ORF">P0Y53_09610</name>
</gene>
<evidence type="ECO:0000313" key="2">
    <source>
        <dbReference type="EMBL" id="WEK37758.1"/>
    </source>
</evidence>
<dbReference type="EMBL" id="CP119311">
    <property type="protein sequence ID" value="WEK37758.1"/>
    <property type="molecule type" value="Genomic_DNA"/>
</dbReference>
<evidence type="ECO:0000313" key="3">
    <source>
        <dbReference type="Proteomes" id="UP001220610"/>
    </source>
</evidence>
<feature type="chain" id="PRO_5042565348" evidence="1">
    <location>
        <begin position="25"/>
        <end position="181"/>
    </location>
</feature>
<protein>
    <submittedName>
        <fullName evidence="2">Uncharacterized protein</fullName>
    </submittedName>
</protein>
<dbReference type="Proteomes" id="UP001220610">
    <property type="component" value="Chromosome"/>
</dbReference>
<accession>A0AAJ6BHY5</accession>
<keyword evidence="1" id="KW-0732">Signal</keyword>
<reference evidence="2" key="1">
    <citation type="submission" date="2023-03" db="EMBL/GenBank/DDBJ databases">
        <title>Andean soil-derived lignocellulolytic bacterial consortium as a source of novel taxa and putative plastic-active enzymes.</title>
        <authorList>
            <person name="Diaz-Garcia L."/>
            <person name="Chuvochina M."/>
            <person name="Feuerriegel G."/>
            <person name="Bunk B."/>
            <person name="Sproer C."/>
            <person name="Streit W.R."/>
            <person name="Rodriguez L.M."/>
            <person name="Overmann J."/>
            <person name="Jimenez D.J."/>
        </authorList>
    </citation>
    <scope>NUCLEOTIDE SEQUENCE</scope>
    <source>
        <strain evidence="2">MAG 7</strain>
    </source>
</reference>